<feature type="transmembrane region" description="Helical" evidence="7">
    <location>
        <begin position="65"/>
        <end position="85"/>
    </location>
</feature>
<evidence type="ECO:0000256" key="6">
    <source>
        <dbReference type="ARBA" id="ARBA00023136"/>
    </source>
</evidence>
<sequence>MANASQLKTVIAAGDAQQEFYWPLLILISLSLLIQIVVGILLIVLGNMELHDPLERNKVNTINNIVTGMIFSSTVINIFIAAFGIKLSDDKT</sequence>
<evidence type="ECO:0000256" key="2">
    <source>
        <dbReference type="ARBA" id="ARBA00008141"/>
    </source>
</evidence>
<evidence type="ECO:0000313" key="9">
    <source>
        <dbReference type="Proteomes" id="UP001634394"/>
    </source>
</evidence>
<evidence type="ECO:0000313" key="8">
    <source>
        <dbReference type="EMBL" id="KAL3851606.1"/>
    </source>
</evidence>
<comment type="caution">
    <text evidence="8">The sequence shown here is derived from an EMBL/GenBank/DDBJ whole genome shotgun (WGS) entry which is preliminary data.</text>
</comment>
<feature type="transmembrane region" description="Helical" evidence="7">
    <location>
        <begin position="20"/>
        <end position="45"/>
    </location>
</feature>
<dbReference type="Pfam" id="PF04923">
    <property type="entry name" value="Ninjurin"/>
    <property type="match status" value="1"/>
</dbReference>
<evidence type="ECO:0000256" key="3">
    <source>
        <dbReference type="ARBA" id="ARBA00022692"/>
    </source>
</evidence>
<keyword evidence="3 7" id="KW-0812">Transmembrane</keyword>
<dbReference type="GO" id="GO:0007155">
    <property type="term" value="P:cell adhesion"/>
    <property type="evidence" value="ECO:0007669"/>
    <property type="project" value="UniProtKB-KW"/>
</dbReference>
<accession>A0ABD3URE4</accession>
<dbReference type="EMBL" id="JBJQND010000015">
    <property type="protein sequence ID" value="KAL3851606.1"/>
    <property type="molecule type" value="Genomic_DNA"/>
</dbReference>
<keyword evidence="6 7" id="KW-0472">Membrane</keyword>
<dbReference type="InterPro" id="IPR007007">
    <property type="entry name" value="Ninjurin"/>
</dbReference>
<evidence type="ECO:0000256" key="5">
    <source>
        <dbReference type="ARBA" id="ARBA00022989"/>
    </source>
</evidence>
<protein>
    <recommendedName>
        <fullName evidence="10">Ninjurin-2</fullName>
    </recommendedName>
</protein>
<evidence type="ECO:0000256" key="4">
    <source>
        <dbReference type="ARBA" id="ARBA00022889"/>
    </source>
</evidence>
<reference evidence="8 9" key="1">
    <citation type="submission" date="2024-11" db="EMBL/GenBank/DDBJ databases">
        <title>Chromosome-level genome assembly of the freshwater bivalve Anodonta woodiana.</title>
        <authorList>
            <person name="Chen X."/>
        </authorList>
    </citation>
    <scope>NUCLEOTIDE SEQUENCE [LARGE SCALE GENOMIC DNA]</scope>
    <source>
        <strain evidence="8">MN2024</strain>
        <tissue evidence="8">Gills</tissue>
    </source>
</reference>
<keyword evidence="5 7" id="KW-1133">Transmembrane helix</keyword>
<keyword evidence="4" id="KW-0130">Cell adhesion</keyword>
<dbReference type="AlphaFoldDB" id="A0ABD3URE4"/>
<evidence type="ECO:0000256" key="1">
    <source>
        <dbReference type="ARBA" id="ARBA00004141"/>
    </source>
</evidence>
<dbReference type="PANTHER" id="PTHR12316">
    <property type="entry name" value="NINJURIN-RELATED"/>
    <property type="match status" value="1"/>
</dbReference>
<evidence type="ECO:0008006" key="10">
    <source>
        <dbReference type="Google" id="ProtNLM"/>
    </source>
</evidence>
<organism evidence="8 9">
    <name type="scientific">Sinanodonta woodiana</name>
    <name type="common">Chinese pond mussel</name>
    <name type="synonym">Anodonta woodiana</name>
    <dbReference type="NCBI Taxonomy" id="1069815"/>
    <lineage>
        <taxon>Eukaryota</taxon>
        <taxon>Metazoa</taxon>
        <taxon>Spiralia</taxon>
        <taxon>Lophotrochozoa</taxon>
        <taxon>Mollusca</taxon>
        <taxon>Bivalvia</taxon>
        <taxon>Autobranchia</taxon>
        <taxon>Heteroconchia</taxon>
        <taxon>Palaeoheterodonta</taxon>
        <taxon>Unionida</taxon>
        <taxon>Unionoidea</taxon>
        <taxon>Unionidae</taxon>
        <taxon>Unioninae</taxon>
        <taxon>Sinanodonta</taxon>
    </lineage>
</organism>
<dbReference type="GO" id="GO:0016020">
    <property type="term" value="C:membrane"/>
    <property type="evidence" value="ECO:0007669"/>
    <property type="project" value="UniProtKB-SubCell"/>
</dbReference>
<name>A0ABD3URE4_SINWO</name>
<proteinExistence type="inferred from homology"/>
<dbReference type="PANTHER" id="PTHR12316:SF17">
    <property type="entry name" value="NINJURIN C, ISOFORM D"/>
    <property type="match status" value="1"/>
</dbReference>
<evidence type="ECO:0000256" key="7">
    <source>
        <dbReference type="SAM" id="Phobius"/>
    </source>
</evidence>
<comment type="subcellular location">
    <subcellularLocation>
        <location evidence="1">Membrane</location>
        <topology evidence="1">Multi-pass membrane protein</topology>
    </subcellularLocation>
</comment>
<dbReference type="Proteomes" id="UP001634394">
    <property type="component" value="Unassembled WGS sequence"/>
</dbReference>
<comment type="similarity">
    <text evidence="2">Belongs to the ninjurin family.</text>
</comment>
<gene>
    <name evidence="8" type="ORF">ACJMK2_015343</name>
</gene>
<keyword evidence="9" id="KW-1185">Reference proteome</keyword>